<keyword evidence="1" id="KW-0812">Transmembrane</keyword>
<evidence type="ECO:0000256" key="1">
    <source>
        <dbReference type="SAM" id="Phobius"/>
    </source>
</evidence>
<dbReference type="EMBL" id="KQ983238">
    <property type="protein sequence ID" value="KYQ46384.1"/>
    <property type="molecule type" value="Genomic_DNA"/>
</dbReference>
<proteinExistence type="predicted"/>
<dbReference type="Proteomes" id="UP000075809">
    <property type="component" value="Unassembled WGS sequence"/>
</dbReference>
<feature type="signal peptide" evidence="2">
    <location>
        <begin position="1"/>
        <end position="18"/>
    </location>
</feature>
<accession>A0A151WEW0</accession>
<keyword evidence="2" id="KW-0732">Signal</keyword>
<evidence type="ECO:0000313" key="3">
    <source>
        <dbReference type="EMBL" id="KYQ46384.1"/>
    </source>
</evidence>
<evidence type="ECO:0000256" key="2">
    <source>
        <dbReference type="SAM" id="SignalP"/>
    </source>
</evidence>
<gene>
    <name evidence="3" type="ORF">ALC60_14806</name>
</gene>
<name>A0A151WEW0_9HYME</name>
<protein>
    <submittedName>
        <fullName evidence="3">Uncharacterized protein</fullName>
    </submittedName>
</protein>
<evidence type="ECO:0000313" key="4">
    <source>
        <dbReference type="Proteomes" id="UP000075809"/>
    </source>
</evidence>
<keyword evidence="4" id="KW-1185">Reference proteome</keyword>
<keyword evidence="1" id="KW-1133">Transmembrane helix</keyword>
<feature type="chain" id="PRO_5007591155" evidence="2">
    <location>
        <begin position="19"/>
        <end position="244"/>
    </location>
</feature>
<dbReference type="AlphaFoldDB" id="A0A151WEW0"/>
<reference evidence="3 4" key="1">
    <citation type="submission" date="2015-09" db="EMBL/GenBank/DDBJ databases">
        <title>Trachymyrmex zeteki WGS genome.</title>
        <authorList>
            <person name="Nygaard S."/>
            <person name="Hu H."/>
            <person name="Boomsma J."/>
            <person name="Zhang G."/>
        </authorList>
    </citation>
    <scope>NUCLEOTIDE SEQUENCE [LARGE SCALE GENOMIC DNA]</scope>
    <source>
        <strain evidence="3">Tzet28-1</strain>
        <tissue evidence="3">Whole body</tissue>
    </source>
</reference>
<sequence length="244" mass="26498">SNLCLVSASIILFSGVFGISLTSCLTTFCKHKNRLFVPGIRGNRGFSKNSCRYGCGSSANLRINPMTSKLISYVCLGMILPIDNSVDITRCQSAAVILLIGKIQSSFFVFLSFVFLVTPRGDSTISSGVIIICSRSHLQALGDKGCDKYDMVIGQSGRHYPLKKHHSNGPCQCLGKLHLSFSDQPITIVVPHEERRHLPATGEFFFLETIDGSSLLAVVCANEGSFRDAKAIIPSHARILTVLS</sequence>
<organism evidence="3 4">
    <name type="scientific">Mycetomoellerius zeteki</name>
    <dbReference type="NCBI Taxonomy" id="64791"/>
    <lineage>
        <taxon>Eukaryota</taxon>
        <taxon>Metazoa</taxon>
        <taxon>Ecdysozoa</taxon>
        <taxon>Arthropoda</taxon>
        <taxon>Hexapoda</taxon>
        <taxon>Insecta</taxon>
        <taxon>Pterygota</taxon>
        <taxon>Neoptera</taxon>
        <taxon>Endopterygota</taxon>
        <taxon>Hymenoptera</taxon>
        <taxon>Apocrita</taxon>
        <taxon>Aculeata</taxon>
        <taxon>Formicoidea</taxon>
        <taxon>Formicidae</taxon>
        <taxon>Myrmicinae</taxon>
        <taxon>Mycetomoellerius</taxon>
    </lineage>
</organism>
<feature type="non-terminal residue" evidence="3">
    <location>
        <position position="1"/>
    </location>
</feature>
<feature type="transmembrane region" description="Helical" evidence="1">
    <location>
        <begin position="94"/>
        <end position="117"/>
    </location>
</feature>
<keyword evidence="1" id="KW-0472">Membrane</keyword>